<feature type="compositionally biased region" description="Basic and acidic residues" evidence="2">
    <location>
        <begin position="330"/>
        <end position="344"/>
    </location>
</feature>
<name>A0A7J0DRQ4_9ERIC</name>
<keyword evidence="4" id="KW-1185">Reference proteome</keyword>
<feature type="compositionally biased region" description="Basic and acidic residues" evidence="2">
    <location>
        <begin position="352"/>
        <end position="375"/>
    </location>
</feature>
<dbReference type="EMBL" id="BJWL01000363">
    <property type="protein sequence ID" value="GFS41063.1"/>
    <property type="molecule type" value="Genomic_DNA"/>
</dbReference>
<dbReference type="PANTHER" id="PTHR36143">
    <property type="entry name" value="OS08G0177500 PROTEIN"/>
    <property type="match status" value="1"/>
</dbReference>
<feature type="region of interest" description="Disordered" evidence="2">
    <location>
        <begin position="107"/>
        <end position="413"/>
    </location>
</feature>
<feature type="compositionally biased region" description="Basic and acidic residues" evidence="2">
    <location>
        <begin position="238"/>
        <end position="286"/>
    </location>
</feature>
<feature type="compositionally biased region" description="Basic and acidic residues" evidence="2">
    <location>
        <begin position="293"/>
        <end position="303"/>
    </location>
</feature>
<feature type="compositionally biased region" description="Acidic residues" evidence="2">
    <location>
        <begin position="376"/>
        <end position="387"/>
    </location>
</feature>
<feature type="compositionally biased region" description="Basic and acidic residues" evidence="2">
    <location>
        <begin position="152"/>
        <end position="172"/>
    </location>
</feature>
<comment type="caution">
    <text evidence="3">The sequence shown here is derived from an EMBL/GenBank/DDBJ whole genome shotgun (WGS) entry which is preliminary data.</text>
</comment>
<dbReference type="Proteomes" id="UP000585474">
    <property type="component" value="Unassembled WGS sequence"/>
</dbReference>
<evidence type="ECO:0000313" key="3">
    <source>
        <dbReference type="EMBL" id="GFS41063.1"/>
    </source>
</evidence>
<feature type="compositionally biased region" description="Acidic residues" evidence="2">
    <location>
        <begin position="404"/>
        <end position="413"/>
    </location>
</feature>
<gene>
    <name evidence="3" type="ORF">Acr_00g0072010</name>
</gene>
<feature type="compositionally biased region" description="Basic and acidic residues" evidence="2">
    <location>
        <begin position="388"/>
        <end position="403"/>
    </location>
</feature>
<protein>
    <submittedName>
        <fullName evidence="3">Uncharacterized protein</fullName>
    </submittedName>
</protein>
<organism evidence="3 4">
    <name type="scientific">Actinidia rufa</name>
    <dbReference type="NCBI Taxonomy" id="165716"/>
    <lineage>
        <taxon>Eukaryota</taxon>
        <taxon>Viridiplantae</taxon>
        <taxon>Streptophyta</taxon>
        <taxon>Embryophyta</taxon>
        <taxon>Tracheophyta</taxon>
        <taxon>Spermatophyta</taxon>
        <taxon>Magnoliopsida</taxon>
        <taxon>eudicotyledons</taxon>
        <taxon>Gunneridae</taxon>
        <taxon>Pentapetalae</taxon>
        <taxon>asterids</taxon>
        <taxon>Ericales</taxon>
        <taxon>Actinidiaceae</taxon>
        <taxon>Actinidia</taxon>
    </lineage>
</organism>
<feature type="compositionally biased region" description="Polar residues" evidence="2">
    <location>
        <begin position="304"/>
        <end position="318"/>
    </location>
</feature>
<proteinExistence type="predicted"/>
<reference evidence="4" key="1">
    <citation type="submission" date="2019-07" db="EMBL/GenBank/DDBJ databases">
        <title>De Novo Assembly of kiwifruit Actinidia rufa.</title>
        <authorList>
            <person name="Sugita-Konishi S."/>
            <person name="Sato K."/>
            <person name="Mori E."/>
            <person name="Abe Y."/>
            <person name="Kisaki G."/>
            <person name="Hamano K."/>
            <person name="Suezawa K."/>
            <person name="Otani M."/>
            <person name="Fukuda T."/>
            <person name="Manabe T."/>
            <person name="Gomi K."/>
            <person name="Tabuchi M."/>
            <person name="Akimitsu K."/>
            <person name="Kataoka I."/>
        </authorList>
    </citation>
    <scope>NUCLEOTIDE SEQUENCE [LARGE SCALE GENOMIC DNA]</scope>
    <source>
        <strain evidence="4">cv. Fuchu</strain>
    </source>
</reference>
<dbReference type="AlphaFoldDB" id="A0A7J0DRQ4"/>
<accession>A0A7J0DRQ4</accession>
<evidence type="ECO:0000313" key="4">
    <source>
        <dbReference type="Proteomes" id="UP000585474"/>
    </source>
</evidence>
<sequence>MKAKLYSLRIKKTELDNRILELQSTISTLKDEQRTIESALEEKQTEIKSLREKEIETNNENPQVVALTEILKQKEGEIEDLKHRLEYPVKVWSVGTDDPVKHCLFREGGTAGEKSSDGAQGKKSTDSQDDGLGIGEAKNNADAMEAIVNRSDGGKNREQYSDSEAREGKEHGITGTGETENLKSQDKSRMKQGYANHPKGKRWRRIARNRSHRSGMNAEMDGASIKSGQLRNNTKQSEIYKRLRDGELLKLDRWQANRLQDESSETKNDDKVGLEVGGEEGKDRSKPQNSVDTETKSDGRGETDINQSENFEKPNQTSESEDNEIAGDAGKQKSDELGQSEEHAGGVQQQPETRDGEKVDENSEEAKVADKHEESEVLEVAETQEAETEIRESRAGVEEVKEEKEEEPDEPDF</sequence>
<keyword evidence="1" id="KW-0175">Coiled coil</keyword>
<evidence type="ECO:0000256" key="2">
    <source>
        <dbReference type="SAM" id="MobiDB-lite"/>
    </source>
</evidence>
<evidence type="ECO:0000256" key="1">
    <source>
        <dbReference type="SAM" id="Coils"/>
    </source>
</evidence>
<feature type="compositionally biased region" description="Basic and acidic residues" evidence="2">
    <location>
        <begin position="180"/>
        <end position="189"/>
    </location>
</feature>
<feature type="compositionally biased region" description="Polar residues" evidence="2">
    <location>
        <begin position="226"/>
        <end position="237"/>
    </location>
</feature>
<feature type="compositionally biased region" description="Basic residues" evidence="2">
    <location>
        <begin position="198"/>
        <end position="213"/>
    </location>
</feature>
<feature type="coiled-coil region" evidence="1">
    <location>
        <begin position="12"/>
        <end position="84"/>
    </location>
</feature>
<dbReference type="OrthoDB" id="656845at2759"/>
<dbReference type="PANTHER" id="PTHR36143:SF4">
    <property type="entry name" value="OS08G0177500 PROTEIN"/>
    <property type="match status" value="1"/>
</dbReference>